<dbReference type="Gene3D" id="1.20.1250.20">
    <property type="entry name" value="MFS general substrate transporter like domains"/>
    <property type="match status" value="1"/>
</dbReference>
<dbReference type="RefSeq" id="WP_084662060.1">
    <property type="nucleotide sequence ID" value="NZ_FPJW01000005.1"/>
</dbReference>
<evidence type="ECO:0000256" key="6">
    <source>
        <dbReference type="SAM" id="Phobius"/>
    </source>
</evidence>
<evidence type="ECO:0000256" key="5">
    <source>
        <dbReference type="ARBA" id="ARBA00023136"/>
    </source>
</evidence>
<dbReference type="OrthoDB" id="9812221at2"/>
<dbReference type="GO" id="GO:0005886">
    <property type="term" value="C:plasma membrane"/>
    <property type="evidence" value="ECO:0007669"/>
    <property type="project" value="UniProtKB-SubCell"/>
</dbReference>
<protein>
    <submittedName>
        <fullName evidence="8">Predicted arabinose efflux permease, MFS family</fullName>
    </submittedName>
</protein>
<feature type="transmembrane region" description="Helical" evidence="6">
    <location>
        <begin position="357"/>
        <end position="379"/>
    </location>
</feature>
<dbReference type="PANTHER" id="PTHR43124">
    <property type="entry name" value="PURINE EFFLUX PUMP PBUE"/>
    <property type="match status" value="1"/>
</dbReference>
<dbReference type="CDD" id="cd17473">
    <property type="entry name" value="MFS_arabinose_efflux_permease_like"/>
    <property type="match status" value="1"/>
</dbReference>
<dbReference type="InterPro" id="IPR036259">
    <property type="entry name" value="MFS_trans_sf"/>
</dbReference>
<reference evidence="8 9" key="1">
    <citation type="submission" date="2016-11" db="EMBL/GenBank/DDBJ databases">
        <authorList>
            <person name="Jaros S."/>
            <person name="Januszkiewicz K."/>
            <person name="Wedrychowicz H."/>
        </authorList>
    </citation>
    <scope>NUCLEOTIDE SEQUENCE [LARGE SCALE GENOMIC DNA]</scope>
    <source>
        <strain evidence="8 9">DSM 21637</strain>
    </source>
</reference>
<sequence>MSGTSIQIKVVLLSASSMTVMAGALITPVLPDIGRHFSDWPDVWVKLIITLPALFIALFSPLMGWLADRYGRLPVLKTCLLIYALAGAAGGLVDTLGWMLLTRALLGIGVAGIMGIATTLIGDYFTGQARQRFMGLQGSFMALGGVIYINLGGGLALISWRAAFMVYLAGLLVWLLAWLYLREPARKTLSDPLTDSMNPPAFPWRQVLPVYALGFAAMSLFYMLPAQMPFLLVQRFDASSLQTAWVISSSTLAGALAGYLFGGFKNHLSHARIYALAFLLFATGYLLASLVPWYSLMLLAVMVSGFGAGMTFPAGNHWLLQLAPEAFRGRVMGGFASVFFTGQFLSPLLVAPVELRVGLTGAFQVAALLALVLSVLLLWRPPARASSAGDGQS</sequence>
<organism evidence="8 9">
    <name type="scientific">Marinospirillum alkaliphilum DSM 21637</name>
    <dbReference type="NCBI Taxonomy" id="1122209"/>
    <lineage>
        <taxon>Bacteria</taxon>
        <taxon>Pseudomonadati</taxon>
        <taxon>Pseudomonadota</taxon>
        <taxon>Gammaproteobacteria</taxon>
        <taxon>Oceanospirillales</taxon>
        <taxon>Oceanospirillaceae</taxon>
        <taxon>Marinospirillum</taxon>
    </lineage>
</organism>
<feature type="transmembrane region" description="Helical" evidence="6">
    <location>
        <begin position="79"/>
        <end position="100"/>
    </location>
</feature>
<dbReference type="Pfam" id="PF00083">
    <property type="entry name" value="Sugar_tr"/>
    <property type="match status" value="1"/>
</dbReference>
<feature type="domain" description="Major facilitator superfamily (MFS) profile" evidence="7">
    <location>
        <begin position="8"/>
        <end position="385"/>
    </location>
</feature>
<feature type="transmembrane region" description="Helical" evidence="6">
    <location>
        <begin position="43"/>
        <end position="67"/>
    </location>
</feature>
<keyword evidence="5 6" id="KW-0472">Membrane</keyword>
<dbReference type="EMBL" id="FPJW01000005">
    <property type="protein sequence ID" value="SFX45311.1"/>
    <property type="molecule type" value="Genomic_DNA"/>
</dbReference>
<comment type="subcellular location">
    <subcellularLocation>
        <location evidence="1">Cell membrane</location>
        <topology evidence="1">Multi-pass membrane protein</topology>
    </subcellularLocation>
</comment>
<evidence type="ECO:0000256" key="1">
    <source>
        <dbReference type="ARBA" id="ARBA00004651"/>
    </source>
</evidence>
<dbReference type="SUPFAM" id="SSF103473">
    <property type="entry name" value="MFS general substrate transporter"/>
    <property type="match status" value="1"/>
</dbReference>
<dbReference type="AlphaFoldDB" id="A0A1K1X6Y9"/>
<dbReference type="Proteomes" id="UP000182350">
    <property type="component" value="Unassembled WGS sequence"/>
</dbReference>
<feature type="transmembrane region" description="Helical" evidence="6">
    <location>
        <begin position="297"/>
        <end position="319"/>
    </location>
</feature>
<feature type="transmembrane region" description="Helical" evidence="6">
    <location>
        <begin position="138"/>
        <end position="158"/>
    </location>
</feature>
<feature type="transmembrane region" description="Helical" evidence="6">
    <location>
        <begin position="202"/>
        <end position="224"/>
    </location>
</feature>
<evidence type="ECO:0000313" key="9">
    <source>
        <dbReference type="Proteomes" id="UP000182350"/>
    </source>
</evidence>
<keyword evidence="3 6" id="KW-0812">Transmembrane</keyword>
<proteinExistence type="predicted"/>
<feature type="transmembrane region" description="Helical" evidence="6">
    <location>
        <begin position="273"/>
        <end position="291"/>
    </location>
</feature>
<accession>A0A1K1X6Y9</accession>
<dbReference type="InterPro" id="IPR011701">
    <property type="entry name" value="MFS"/>
</dbReference>
<feature type="transmembrane region" description="Helical" evidence="6">
    <location>
        <begin position="106"/>
        <end position="126"/>
    </location>
</feature>
<feature type="transmembrane region" description="Helical" evidence="6">
    <location>
        <begin position="244"/>
        <end position="261"/>
    </location>
</feature>
<dbReference type="InterPro" id="IPR050189">
    <property type="entry name" value="MFS_Efflux_Transporters"/>
</dbReference>
<evidence type="ECO:0000256" key="4">
    <source>
        <dbReference type="ARBA" id="ARBA00022989"/>
    </source>
</evidence>
<dbReference type="PROSITE" id="PS50850">
    <property type="entry name" value="MFS"/>
    <property type="match status" value="1"/>
</dbReference>
<evidence type="ECO:0000313" key="8">
    <source>
        <dbReference type="EMBL" id="SFX45311.1"/>
    </source>
</evidence>
<keyword evidence="2" id="KW-1003">Cell membrane</keyword>
<feature type="transmembrane region" description="Helical" evidence="6">
    <location>
        <begin position="12"/>
        <end position="31"/>
    </location>
</feature>
<name>A0A1K1X6Y9_9GAMM</name>
<evidence type="ECO:0000256" key="3">
    <source>
        <dbReference type="ARBA" id="ARBA00022692"/>
    </source>
</evidence>
<dbReference type="PANTHER" id="PTHR43124:SF3">
    <property type="entry name" value="CHLORAMPHENICOL EFFLUX PUMP RV0191"/>
    <property type="match status" value="1"/>
</dbReference>
<dbReference type="InterPro" id="IPR020846">
    <property type="entry name" value="MFS_dom"/>
</dbReference>
<evidence type="ECO:0000256" key="2">
    <source>
        <dbReference type="ARBA" id="ARBA00022475"/>
    </source>
</evidence>
<keyword evidence="9" id="KW-1185">Reference proteome</keyword>
<dbReference type="STRING" id="1122209.SAMN02745752_01746"/>
<dbReference type="Pfam" id="PF07690">
    <property type="entry name" value="MFS_1"/>
    <property type="match status" value="1"/>
</dbReference>
<feature type="transmembrane region" description="Helical" evidence="6">
    <location>
        <begin position="331"/>
        <end position="351"/>
    </location>
</feature>
<feature type="transmembrane region" description="Helical" evidence="6">
    <location>
        <begin position="164"/>
        <end position="181"/>
    </location>
</feature>
<gene>
    <name evidence="8" type="ORF">SAMN02745752_01746</name>
</gene>
<dbReference type="GO" id="GO:0022857">
    <property type="term" value="F:transmembrane transporter activity"/>
    <property type="evidence" value="ECO:0007669"/>
    <property type="project" value="InterPro"/>
</dbReference>
<keyword evidence="4 6" id="KW-1133">Transmembrane helix</keyword>
<evidence type="ECO:0000259" key="7">
    <source>
        <dbReference type="PROSITE" id="PS50850"/>
    </source>
</evidence>
<dbReference type="InterPro" id="IPR005828">
    <property type="entry name" value="MFS_sugar_transport-like"/>
</dbReference>